<dbReference type="PROSITE" id="PS00198">
    <property type="entry name" value="4FE4S_FER_1"/>
    <property type="match status" value="1"/>
</dbReference>
<dbReference type="Pfam" id="PF12838">
    <property type="entry name" value="Fer4_7"/>
    <property type="match status" value="1"/>
</dbReference>
<keyword evidence="6" id="KW-0411">Iron-sulfur</keyword>
<evidence type="ECO:0000313" key="8">
    <source>
        <dbReference type="EMBL" id="MDG3003199.1"/>
    </source>
</evidence>
<evidence type="ECO:0000256" key="3">
    <source>
        <dbReference type="ARBA" id="ARBA00022723"/>
    </source>
</evidence>
<dbReference type="RefSeq" id="WP_277859553.1">
    <property type="nucleotide sequence ID" value="NZ_JARRAG010000001.1"/>
</dbReference>
<keyword evidence="5" id="KW-0408">Iron</keyword>
<dbReference type="InterPro" id="IPR017900">
    <property type="entry name" value="4Fe4S_Fe_S_CS"/>
</dbReference>
<feature type="domain" description="4Fe-4S ferredoxin-type" evidence="7">
    <location>
        <begin position="4"/>
        <end position="34"/>
    </location>
</feature>
<dbReference type="EMBL" id="JARRAG010000001">
    <property type="protein sequence ID" value="MDG3003199.1"/>
    <property type="molecule type" value="Genomic_DNA"/>
</dbReference>
<organism evidence="8 9">
    <name type="scientific">Paludisphaera mucosa</name>
    <dbReference type="NCBI Taxonomy" id="3030827"/>
    <lineage>
        <taxon>Bacteria</taxon>
        <taxon>Pseudomonadati</taxon>
        <taxon>Planctomycetota</taxon>
        <taxon>Planctomycetia</taxon>
        <taxon>Isosphaerales</taxon>
        <taxon>Isosphaeraceae</taxon>
        <taxon>Paludisphaera</taxon>
    </lineage>
</organism>
<comment type="caution">
    <text evidence="8">The sequence shown here is derived from an EMBL/GenBank/DDBJ whole genome shotgun (WGS) entry which is preliminary data.</text>
</comment>
<reference evidence="8 9" key="1">
    <citation type="submission" date="2023-03" db="EMBL/GenBank/DDBJ databases">
        <title>Paludisphaera mucosa sp. nov. a novel planctomycete from northern fen.</title>
        <authorList>
            <person name="Ivanova A."/>
        </authorList>
    </citation>
    <scope>NUCLEOTIDE SEQUENCE [LARGE SCALE GENOMIC DNA]</scope>
    <source>
        <strain evidence="8 9">Pla2</strain>
    </source>
</reference>
<evidence type="ECO:0000259" key="7">
    <source>
        <dbReference type="PROSITE" id="PS51379"/>
    </source>
</evidence>
<name>A0ABT6F718_9BACT</name>
<keyword evidence="4" id="KW-0249">Electron transport</keyword>
<feature type="domain" description="4Fe-4S ferredoxin-type" evidence="7">
    <location>
        <begin position="41"/>
        <end position="70"/>
    </location>
</feature>
<keyword evidence="9" id="KW-1185">Reference proteome</keyword>
<dbReference type="InterPro" id="IPR017896">
    <property type="entry name" value="4Fe4S_Fe-S-bd"/>
</dbReference>
<protein>
    <submittedName>
        <fullName evidence="8">4Fe-4S dicluster domain-containing protein</fullName>
    </submittedName>
</protein>
<dbReference type="PROSITE" id="PS51379">
    <property type="entry name" value="4FE4S_FER_2"/>
    <property type="match status" value="2"/>
</dbReference>
<gene>
    <name evidence="8" type="ORF">PZE19_05425</name>
</gene>
<dbReference type="PANTHER" id="PTHR42859">
    <property type="entry name" value="OXIDOREDUCTASE"/>
    <property type="match status" value="1"/>
</dbReference>
<keyword evidence="1" id="KW-0813">Transport</keyword>
<evidence type="ECO:0000256" key="2">
    <source>
        <dbReference type="ARBA" id="ARBA00022485"/>
    </source>
</evidence>
<dbReference type="SUPFAM" id="SSF54862">
    <property type="entry name" value="4Fe-4S ferredoxins"/>
    <property type="match status" value="1"/>
</dbReference>
<evidence type="ECO:0000256" key="1">
    <source>
        <dbReference type="ARBA" id="ARBA00022448"/>
    </source>
</evidence>
<evidence type="ECO:0000313" key="9">
    <source>
        <dbReference type="Proteomes" id="UP001216907"/>
    </source>
</evidence>
<evidence type="ECO:0000256" key="4">
    <source>
        <dbReference type="ARBA" id="ARBA00022982"/>
    </source>
</evidence>
<dbReference type="Proteomes" id="UP001216907">
    <property type="component" value="Unassembled WGS sequence"/>
</dbReference>
<accession>A0ABT6F718</accession>
<dbReference type="InterPro" id="IPR050294">
    <property type="entry name" value="RnfB_subfamily"/>
</dbReference>
<evidence type="ECO:0000256" key="5">
    <source>
        <dbReference type="ARBA" id="ARBA00023004"/>
    </source>
</evidence>
<evidence type="ECO:0000256" key="6">
    <source>
        <dbReference type="ARBA" id="ARBA00023014"/>
    </source>
</evidence>
<keyword evidence="3" id="KW-0479">Metal-binding</keyword>
<sequence>MPRLLAVIHADGCTGCEACLEICPAACIYKVQGEGRPGPGSFCEVDLDRCIGCKQCAQLCPWNAAAMVDTPDVARRVAMKGGPSWYIDEAWDAIVDRAQRNVEGFLAKKRK</sequence>
<dbReference type="Gene3D" id="3.30.70.3270">
    <property type="match status" value="1"/>
</dbReference>
<dbReference type="PANTHER" id="PTHR42859:SF10">
    <property type="entry name" value="DIMETHYLSULFOXIDE REDUCTASE CHAIN B"/>
    <property type="match status" value="1"/>
</dbReference>
<proteinExistence type="predicted"/>
<keyword evidence="2" id="KW-0004">4Fe-4S</keyword>